<accession>E0RTN4</accession>
<proteinExistence type="inferred from homology"/>
<dbReference type="RefSeq" id="WP_013314249.1">
    <property type="nucleotide sequence ID" value="NC_014484.1"/>
</dbReference>
<keyword evidence="3 7" id="KW-0378">Hydrolase</keyword>
<evidence type="ECO:0000256" key="5">
    <source>
        <dbReference type="PIRSR" id="PIRSR606710-1"/>
    </source>
</evidence>
<keyword evidence="4 7" id="KW-0326">Glycosidase</keyword>
<dbReference type="KEGG" id="sta:STHERM_c14690"/>
<dbReference type="InterPro" id="IPR006710">
    <property type="entry name" value="Glyco_hydro_43"/>
</dbReference>
<feature type="active site" description="Proton acceptor" evidence="5">
    <location>
        <position position="52"/>
    </location>
</feature>
<sequence>MKWRHTGVGFVSLVVITVGVLGMTASCSSVPDRPNLSSLRRSALRVGVSVHDPSIVKAEGKYYVFGSHMVSAVSSDLIRWELLTQGVSKYNRLFSNLFDSEMRAFTYVGRNSQGGYSVWAPDVIYNPVMGKWMMYFCTTSTYIKSNICFATADEVEGPYTYQDTIIYSGFTPDTIAETNVRDFVDEKGVARYFHLNKYNNHLWPNAIDPSLFYDAEGRLWMVYGSWSGGIFILELDKRTGYPIHPGEDPAKGIDPYFGRHLAGGYHNSVEGSYVLFDEETGYYYLFVSYGSLQSNGGYQIRLFRSKYPDGPYTDKRGDTLDRSKSFHYPYGVKLMGNYSFPSFEIAYMAPGHNSAMIDEDGKIFLVHHTRFDDGTEYHELRVRRMFRTGDGWLVASPFAYNGSEEIARGLSREEVAGYYWLINHGTDISSVIKRAEEHLFTPSGRVRDGRGRDVGSWSYEPDTGFVHLQLGGVRCGGLLIHTRDEAGNDTLSISALSDGNESVWAVKYLLP</sequence>
<dbReference type="InterPro" id="IPR032291">
    <property type="entry name" value="Abn2_C"/>
</dbReference>
<evidence type="ECO:0000259" key="8">
    <source>
        <dbReference type="Pfam" id="PF16369"/>
    </source>
</evidence>
<dbReference type="GO" id="GO:0004553">
    <property type="term" value="F:hydrolase activity, hydrolyzing O-glycosyl compounds"/>
    <property type="evidence" value="ECO:0007669"/>
    <property type="project" value="InterPro"/>
</dbReference>
<reference evidence="9 10" key="2">
    <citation type="journal article" date="2010" name="J. Bacteriol.">
        <title>Genome sequence of the polysaccharide-degrading, thermophilic anaerobe Spirochaeta thermophila DSM 6192.</title>
        <authorList>
            <person name="Angelov A."/>
            <person name="Liebl S."/>
            <person name="Ballschmiter M."/>
            <person name="Bomeke M."/>
            <person name="Lehmann R."/>
            <person name="Liesegang H."/>
            <person name="Daniel R."/>
            <person name="Liebl W."/>
        </authorList>
    </citation>
    <scope>NUCLEOTIDE SEQUENCE [LARGE SCALE GENOMIC DNA]</scope>
    <source>
        <strain evidence="10">ATCC 49972 / DSM 6192 / RI 19.B1</strain>
    </source>
</reference>
<dbReference type="InterPro" id="IPR023296">
    <property type="entry name" value="Glyco_hydro_beta-prop_sf"/>
</dbReference>
<dbReference type="InterPro" id="IPR050727">
    <property type="entry name" value="GH43_arabinanases"/>
</dbReference>
<dbReference type="CAZy" id="GH43">
    <property type="family name" value="Glycoside Hydrolase Family 43"/>
</dbReference>
<dbReference type="Gene3D" id="2.115.10.20">
    <property type="entry name" value="Glycosyl hydrolase domain, family 43"/>
    <property type="match status" value="1"/>
</dbReference>
<feature type="site" description="Important for catalytic activity, responsible for pKa modulation of the active site Glu and correct orientation of both the proton donor and substrate" evidence="6">
    <location>
        <position position="208"/>
    </location>
</feature>
<dbReference type="AlphaFoldDB" id="E0RTN4"/>
<dbReference type="Pfam" id="PF04616">
    <property type="entry name" value="Glyco_hydro_43"/>
    <property type="match status" value="1"/>
</dbReference>
<organism evidence="9 10">
    <name type="scientific">Winmispira thermophila (strain ATCC 49972 / DSM 6192 / RI 19.B1)</name>
    <name type="common">Spirochaeta thermophila</name>
    <dbReference type="NCBI Taxonomy" id="665571"/>
    <lineage>
        <taxon>Bacteria</taxon>
        <taxon>Pseudomonadati</taxon>
        <taxon>Spirochaetota</taxon>
        <taxon>Spirochaetia</taxon>
        <taxon>Winmispirales</taxon>
        <taxon>Winmispiraceae</taxon>
        <taxon>Winmispira</taxon>
    </lineage>
</organism>
<dbReference type="PANTHER" id="PTHR43301">
    <property type="entry name" value="ARABINAN ENDO-1,5-ALPHA-L-ARABINOSIDASE"/>
    <property type="match status" value="1"/>
</dbReference>
<evidence type="ECO:0000256" key="2">
    <source>
        <dbReference type="ARBA" id="ARBA00009865"/>
    </source>
</evidence>
<dbReference type="GO" id="GO:0005975">
    <property type="term" value="P:carbohydrate metabolic process"/>
    <property type="evidence" value="ECO:0007669"/>
    <property type="project" value="InterPro"/>
</dbReference>
<feature type="domain" description="Extracellular endo-alpha-(1-&gt;5)-L-arabinanase C-terminal" evidence="8">
    <location>
        <begin position="397"/>
        <end position="505"/>
    </location>
</feature>
<evidence type="ECO:0000256" key="1">
    <source>
        <dbReference type="ARBA" id="ARBA00004834"/>
    </source>
</evidence>
<feature type="active site" description="Proton donor" evidence="5">
    <location>
        <position position="270"/>
    </location>
</feature>
<comment type="similarity">
    <text evidence="2 7">Belongs to the glycosyl hydrolase 43 family.</text>
</comment>
<evidence type="ECO:0000256" key="3">
    <source>
        <dbReference type="ARBA" id="ARBA00022801"/>
    </source>
</evidence>
<dbReference type="PaxDb" id="665571-STHERM_c14690"/>
<name>E0RTN4_WINT6</name>
<evidence type="ECO:0000313" key="9">
    <source>
        <dbReference type="EMBL" id="ADN02409.1"/>
    </source>
</evidence>
<evidence type="ECO:0000256" key="4">
    <source>
        <dbReference type="ARBA" id="ARBA00023295"/>
    </source>
</evidence>
<dbReference type="Proteomes" id="UP000001296">
    <property type="component" value="Chromosome"/>
</dbReference>
<dbReference type="eggNOG" id="COG3507">
    <property type="taxonomic scope" value="Bacteria"/>
</dbReference>
<dbReference type="Gene3D" id="2.40.128.10">
    <property type="match status" value="1"/>
</dbReference>
<dbReference type="CDD" id="cd18832">
    <property type="entry name" value="GH43_GsAbnA-like"/>
    <property type="match status" value="1"/>
</dbReference>
<dbReference type="EMBL" id="CP001698">
    <property type="protein sequence ID" value="ADN02409.1"/>
    <property type="molecule type" value="Genomic_DNA"/>
</dbReference>
<dbReference type="Pfam" id="PF16369">
    <property type="entry name" value="GH43_C"/>
    <property type="match status" value="1"/>
</dbReference>
<dbReference type="PANTHER" id="PTHR43301:SF3">
    <property type="entry name" value="ARABINAN ENDO-1,5-ALPHA-L-ARABINOSIDASE A-RELATED"/>
    <property type="match status" value="1"/>
</dbReference>
<dbReference type="SUPFAM" id="SSF75005">
    <property type="entry name" value="Arabinanase/levansucrase/invertase"/>
    <property type="match status" value="1"/>
</dbReference>
<dbReference type="HOGENOM" id="CLU_009397_1_2_12"/>
<comment type="pathway">
    <text evidence="1">Glycan metabolism; L-arabinan degradation.</text>
</comment>
<evidence type="ECO:0000256" key="6">
    <source>
        <dbReference type="PIRSR" id="PIRSR606710-2"/>
    </source>
</evidence>
<reference key="1">
    <citation type="submission" date="2009-08" db="EMBL/GenBank/DDBJ databases">
        <title>The genome sequence of Spirochaeta thermophila DSM6192.</title>
        <authorList>
            <person name="Angelov A."/>
            <person name="Mientus M."/>
            <person name="Wittenberg S."/>
            <person name="Lehmann R."/>
            <person name="Liesegang H."/>
            <person name="Daniel R."/>
            <person name="Liebl W."/>
        </authorList>
    </citation>
    <scope>NUCLEOTIDE SEQUENCE</scope>
    <source>
        <strain>DSM 6192</strain>
    </source>
</reference>
<dbReference type="PROSITE" id="PS51257">
    <property type="entry name" value="PROKAR_LIPOPROTEIN"/>
    <property type="match status" value="1"/>
</dbReference>
<evidence type="ECO:0000313" key="10">
    <source>
        <dbReference type="Proteomes" id="UP000001296"/>
    </source>
</evidence>
<gene>
    <name evidence="9" type="ordered locus">STHERM_c14690</name>
</gene>
<evidence type="ECO:0000256" key="7">
    <source>
        <dbReference type="RuleBase" id="RU361187"/>
    </source>
</evidence>
<protein>
    <recommendedName>
        <fullName evidence="8">Extracellular endo-alpha-(1-&gt;5)-L-arabinanase C-terminal domain-containing protein</fullName>
    </recommendedName>
</protein>